<dbReference type="AlphaFoldDB" id="A0A3B9GVE3"/>
<comment type="caution">
    <text evidence="2">The sequence shown here is derived from an EMBL/GenBank/DDBJ whole genome shotgun (WGS) entry which is preliminary data.</text>
</comment>
<feature type="chain" id="PRO_5017730631" evidence="1">
    <location>
        <begin position="33"/>
        <end position="165"/>
    </location>
</feature>
<evidence type="ECO:0000313" key="2">
    <source>
        <dbReference type="EMBL" id="HAE26236.1"/>
    </source>
</evidence>
<proteinExistence type="predicted"/>
<organism evidence="2 3">
    <name type="scientific">Hyphomonas adhaerens</name>
    <dbReference type="NCBI Taxonomy" id="81029"/>
    <lineage>
        <taxon>Bacteria</taxon>
        <taxon>Pseudomonadati</taxon>
        <taxon>Pseudomonadota</taxon>
        <taxon>Alphaproteobacteria</taxon>
        <taxon>Hyphomonadales</taxon>
        <taxon>Hyphomonadaceae</taxon>
        <taxon>Hyphomonas</taxon>
    </lineage>
</organism>
<evidence type="ECO:0000313" key="3">
    <source>
        <dbReference type="Proteomes" id="UP000259610"/>
    </source>
</evidence>
<dbReference type="RefSeq" id="WP_272987146.1">
    <property type="nucleotide sequence ID" value="NZ_CAJQMV010000003.1"/>
</dbReference>
<keyword evidence="1" id="KW-0732">Signal</keyword>
<evidence type="ECO:0000256" key="1">
    <source>
        <dbReference type="SAM" id="SignalP"/>
    </source>
</evidence>
<reference evidence="2 3" key="1">
    <citation type="journal article" date="2018" name="Nat. Biotechnol.">
        <title>A standardized bacterial taxonomy based on genome phylogeny substantially revises the tree of life.</title>
        <authorList>
            <person name="Parks D.H."/>
            <person name="Chuvochina M."/>
            <person name="Waite D.W."/>
            <person name="Rinke C."/>
            <person name="Skarshewski A."/>
            <person name="Chaumeil P.A."/>
            <person name="Hugenholtz P."/>
        </authorList>
    </citation>
    <scope>NUCLEOTIDE SEQUENCE [LARGE SCALE GENOMIC DNA]</scope>
    <source>
        <strain evidence="2">UBA8733</strain>
    </source>
</reference>
<name>A0A3B9GVE3_9PROT</name>
<dbReference type="Proteomes" id="UP000259610">
    <property type="component" value="Unassembled WGS sequence"/>
</dbReference>
<dbReference type="Pfam" id="PF04214">
    <property type="entry name" value="DUF411"/>
    <property type="match status" value="1"/>
</dbReference>
<dbReference type="InterPro" id="IPR007332">
    <property type="entry name" value="DUF411"/>
</dbReference>
<feature type="signal peptide" evidence="1">
    <location>
        <begin position="1"/>
        <end position="32"/>
    </location>
</feature>
<gene>
    <name evidence="2" type="ORF">DCG58_03665</name>
</gene>
<sequence>MLKWIIGALGTASLVLISGLAWLTASSGTARAETVTVYKTPWCGCCTAWIKHLRRDGLEVRVIEREDLATIRDALDVPDQLASCHTAEFAGYAVEGHVPAADIRRLISERPVAAGLSVPGMPLGSPGMETQGPSDAYEVILFGDGPTRVYASYVGHFPTSETDQK</sequence>
<accession>A0A3B9GVE3</accession>
<dbReference type="EMBL" id="DMAN01000078">
    <property type="protein sequence ID" value="HAE26236.1"/>
    <property type="molecule type" value="Genomic_DNA"/>
</dbReference>
<protein>
    <submittedName>
        <fullName evidence="2">CopG family transcriptional regulator</fullName>
    </submittedName>
</protein>